<keyword evidence="2" id="KW-0694">RNA-binding</keyword>
<dbReference type="STRING" id="53326.A0A016SIV6"/>
<comment type="similarity">
    <text evidence="1 2">Belongs to the DXO/Dom3Z family.</text>
</comment>
<dbReference type="GO" id="GO:0110155">
    <property type="term" value="P:NAD-cap decapping"/>
    <property type="evidence" value="ECO:0007669"/>
    <property type="project" value="TreeGrafter"/>
</dbReference>
<keyword evidence="2" id="KW-0547">Nucleotide-binding</keyword>
<keyword evidence="2" id="KW-0540">Nuclease</keyword>
<dbReference type="AlphaFoldDB" id="A0A016SIV6"/>
<dbReference type="InterPro" id="IPR039039">
    <property type="entry name" value="RAI1-like_fam"/>
</dbReference>
<name>A0A016SIV6_9BILA</name>
<keyword evidence="5" id="KW-1185">Reference proteome</keyword>
<dbReference type="OrthoDB" id="5853397at2759"/>
<protein>
    <recommendedName>
        <fullName evidence="2">Decapping nuclease</fullName>
        <ecNumber evidence="2">3.6.1.-</ecNumber>
    </recommendedName>
</protein>
<dbReference type="GO" id="GO:0046872">
    <property type="term" value="F:metal ion binding"/>
    <property type="evidence" value="ECO:0007669"/>
    <property type="project" value="UniProtKB-KW"/>
</dbReference>
<organism evidence="4 5">
    <name type="scientific">Ancylostoma ceylanicum</name>
    <dbReference type="NCBI Taxonomy" id="53326"/>
    <lineage>
        <taxon>Eukaryota</taxon>
        <taxon>Metazoa</taxon>
        <taxon>Ecdysozoa</taxon>
        <taxon>Nematoda</taxon>
        <taxon>Chromadorea</taxon>
        <taxon>Rhabditida</taxon>
        <taxon>Rhabditina</taxon>
        <taxon>Rhabditomorpha</taxon>
        <taxon>Strongyloidea</taxon>
        <taxon>Ancylostomatidae</taxon>
        <taxon>Ancylostomatinae</taxon>
        <taxon>Ancylostoma</taxon>
    </lineage>
</organism>
<sequence length="407" mass="46652">MRASDARLTHAPSINDSYGVLFRGNSRSDGELLRLFLLTLLAFSLVPNMDQSVLRISVDKKTNDLPFPRFGQPQKLGEYTVTRDRCVVLGREDAKYLYEAALADGGRVRFDLNKGFSTFEEKVMEISFLEEGDERLDILLDWITSQAPRGGPLKKVLHEADFLCWRGLLTRIAATPFCPKDSWEFAAARIGDVIFLCERETEETQQRKLSMSQRDKMMTYWGFKFEQYMTVAEKEGQPNVDQFVTCREEFAVVVRSTLASTAGKPLKLVYSGEVDAINKDGDLVELKTQRNALEGFFWKQKSMKWWLQSFLLGVRDIIVGYRDDDGFVKKVGSVHTDDLCKRGEWSGNICMNLLSTVLTSVRDLLKRDGEACIVRYEQNRDEITIHSASLPDIDFFTYNFRVHFNLE</sequence>
<dbReference type="PANTHER" id="PTHR12395">
    <property type="entry name" value="DOM-3 RELATED"/>
    <property type="match status" value="1"/>
</dbReference>
<dbReference type="EC" id="3.6.1.-" evidence="2"/>
<keyword evidence="2" id="KW-0479">Metal-binding</keyword>
<dbReference type="GO" id="GO:0005829">
    <property type="term" value="C:cytosol"/>
    <property type="evidence" value="ECO:0007669"/>
    <property type="project" value="TreeGrafter"/>
</dbReference>
<dbReference type="GO" id="GO:0034353">
    <property type="term" value="F:mRNA 5'-diphosphatase activity"/>
    <property type="evidence" value="ECO:0007669"/>
    <property type="project" value="TreeGrafter"/>
</dbReference>
<evidence type="ECO:0000256" key="2">
    <source>
        <dbReference type="RuleBase" id="RU367113"/>
    </source>
</evidence>
<dbReference type="GO" id="GO:0004518">
    <property type="term" value="F:nuclease activity"/>
    <property type="evidence" value="ECO:0007669"/>
    <property type="project" value="UniProtKB-KW"/>
</dbReference>
<comment type="subcellular location">
    <subcellularLocation>
        <location evidence="2">Nucleus</location>
    </subcellularLocation>
</comment>
<dbReference type="GO" id="GO:0000956">
    <property type="term" value="P:nuclear-transcribed mRNA catabolic process"/>
    <property type="evidence" value="ECO:0007669"/>
    <property type="project" value="TreeGrafter"/>
</dbReference>
<comment type="function">
    <text evidence="2">Decapping enzyme for NAD-capped RNAs: specifically hydrolyzes the nicotinamide adenine dinucleotide (NAD) cap from a subset of RNAs by removing the entire NAD moiety from the 5'-end of an NAD-capped RNA.</text>
</comment>
<keyword evidence="2" id="KW-0378">Hydrolase</keyword>
<comment type="caution">
    <text evidence="4">The sequence shown here is derived from an EMBL/GenBank/DDBJ whole genome shotgun (WGS) entry which is preliminary data.</text>
</comment>
<dbReference type="GO" id="GO:0005634">
    <property type="term" value="C:nucleus"/>
    <property type="evidence" value="ECO:0007669"/>
    <property type="project" value="UniProtKB-SubCell"/>
</dbReference>
<dbReference type="GO" id="GO:0000166">
    <property type="term" value="F:nucleotide binding"/>
    <property type="evidence" value="ECO:0007669"/>
    <property type="project" value="UniProtKB-KW"/>
</dbReference>
<proteinExistence type="inferred from homology"/>
<dbReference type="Pfam" id="PF08652">
    <property type="entry name" value="RAI1"/>
    <property type="match status" value="1"/>
</dbReference>
<keyword evidence="2" id="KW-0539">Nucleus</keyword>
<dbReference type="PANTHER" id="PTHR12395:SF9">
    <property type="entry name" value="DECAPPING AND EXORIBONUCLEASE PROTEIN"/>
    <property type="match status" value="1"/>
</dbReference>
<evidence type="ECO:0000256" key="1">
    <source>
        <dbReference type="ARBA" id="ARBA00006562"/>
    </source>
</evidence>
<dbReference type="EMBL" id="JARK01001558">
    <property type="protein sequence ID" value="EYB90254.1"/>
    <property type="molecule type" value="Genomic_DNA"/>
</dbReference>
<comment type="cofactor">
    <cofactor evidence="2">
        <name>a divalent metal cation</name>
        <dbReference type="ChEBI" id="CHEBI:60240"/>
    </cofactor>
</comment>
<evidence type="ECO:0000313" key="5">
    <source>
        <dbReference type="Proteomes" id="UP000024635"/>
    </source>
</evidence>
<gene>
    <name evidence="4" type="primary">Acey_s0222.g2629</name>
    <name evidence="4" type="ORF">Y032_0222g2629</name>
</gene>
<dbReference type="Proteomes" id="UP000024635">
    <property type="component" value="Unassembled WGS sequence"/>
</dbReference>
<evidence type="ECO:0000259" key="3">
    <source>
        <dbReference type="Pfam" id="PF08652"/>
    </source>
</evidence>
<reference evidence="5" key="1">
    <citation type="journal article" date="2015" name="Nat. Genet.">
        <title>The genome and transcriptome of the zoonotic hookworm Ancylostoma ceylanicum identify infection-specific gene families.</title>
        <authorList>
            <person name="Schwarz E.M."/>
            <person name="Hu Y."/>
            <person name="Antoshechkin I."/>
            <person name="Miller M.M."/>
            <person name="Sternberg P.W."/>
            <person name="Aroian R.V."/>
        </authorList>
    </citation>
    <scope>NUCLEOTIDE SEQUENCE</scope>
    <source>
        <strain evidence="5">HY135</strain>
    </source>
</reference>
<accession>A0A016SIV6</accession>
<evidence type="ECO:0000313" key="4">
    <source>
        <dbReference type="EMBL" id="EYB90254.1"/>
    </source>
</evidence>
<dbReference type="InterPro" id="IPR013961">
    <property type="entry name" value="RAI1"/>
</dbReference>
<feature type="domain" description="RAI1-like" evidence="3">
    <location>
        <begin position="72"/>
        <end position="389"/>
    </location>
</feature>
<dbReference type="GO" id="GO:0003723">
    <property type="term" value="F:RNA binding"/>
    <property type="evidence" value="ECO:0007669"/>
    <property type="project" value="UniProtKB-KW"/>
</dbReference>